<accession>X7FBP5</accession>
<comment type="caution">
    <text evidence="11">The sequence shown here is derived from an EMBL/GenBank/DDBJ whole genome shotgun (WGS) entry which is preliminary data.</text>
</comment>
<evidence type="ECO:0000256" key="3">
    <source>
        <dbReference type="ARBA" id="ARBA00022475"/>
    </source>
</evidence>
<evidence type="ECO:0000256" key="8">
    <source>
        <dbReference type="ARBA" id="ARBA00038436"/>
    </source>
</evidence>
<keyword evidence="7 9" id="KW-0472">Membrane</keyword>
<feature type="transmembrane region" description="Helical" evidence="9">
    <location>
        <begin position="12"/>
        <end position="30"/>
    </location>
</feature>
<evidence type="ECO:0000256" key="9">
    <source>
        <dbReference type="RuleBase" id="RU369079"/>
    </source>
</evidence>
<dbReference type="Pfam" id="PF04290">
    <property type="entry name" value="DctQ"/>
    <property type="match status" value="1"/>
</dbReference>
<dbReference type="Proteomes" id="UP000023430">
    <property type="component" value="Unassembled WGS sequence"/>
</dbReference>
<evidence type="ECO:0000256" key="4">
    <source>
        <dbReference type="ARBA" id="ARBA00022519"/>
    </source>
</evidence>
<dbReference type="RefSeq" id="WP_051491773.1">
    <property type="nucleotide sequence ID" value="NZ_JAME01000004.1"/>
</dbReference>
<organism evidence="11 12">
    <name type="scientific">Roseivivax isoporae LMG 25204</name>
    <dbReference type="NCBI Taxonomy" id="1449351"/>
    <lineage>
        <taxon>Bacteria</taxon>
        <taxon>Pseudomonadati</taxon>
        <taxon>Pseudomonadota</taxon>
        <taxon>Alphaproteobacteria</taxon>
        <taxon>Rhodobacterales</taxon>
        <taxon>Roseobacteraceae</taxon>
        <taxon>Roseivivax</taxon>
    </lineage>
</organism>
<dbReference type="GO" id="GO:0022857">
    <property type="term" value="F:transmembrane transporter activity"/>
    <property type="evidence" value="ECO:0007669"/>
    <property type="project" value="UniProtKB-UniRule"/>
</dbReference>
<comment type="function">
    <text evidence="9">Part of the tripartite ATP-independent periplasmic (TRAP) transport system.</text>
</comment>
<dbReference type="AlphaFoldDB" id="X7FBP5"/>
<dbReference type="InterPro" id="IPR007387">
    <property type="entry name" value="TRAP_DctQ"/>
</dbReference>
<sequence>MLDRAQRIIEPMAFLAVLLGGVGLMISMFLGMGDVIGSLFNKPLPGALEVTESTMVLIVFGGLAYAQIRQRHLRVELAYLQAGPKLRSVMDIVASLSGIVFFGLLTWQAYNEALFSYQIGEATSGLVSFPLLPARIAVVLGAGLYIVQLCLDLLKDFATFGQPKDFELG</sequence>
<name>X7FBP5_9RHOB</name>
<feature type="domain" description="Tripartite ATP-independent periplasmic transporters DctQ component" evidence="10">
    <location>
        <begin position="39"/>
        <end position="157"/>
    </location>
</feature>
<dbReference type="InterPro" id="IPR055348">
    <property type="entry name" value="DctQ"/>
</dbReference>
<keyword evidence="12" id="KW-1185">Reference proteome</keyword>
<comment type="subcellular location">
    <subcellularLocation>
        <location evidence="1 9">Cell inner membrane</location>
        <topology evidence="1 9">Multi-pass membrane protein</topology>
    </subcellularLocation>
</comment>
<proteinExistence type="inferred from homology"/>
<feature type="transmembrane region" description="Helical" evidence="9">
    <location>
        <begin position="130"/>
        <end position="154"/>
    </location>
</feature>
<dbReference type="PANTHER" id="PTHR35011:SF10">
    <property type="entry name" value="TRAP TRANSPORTER SMALL PERMEASE PROTEIN"/>
    <property type="match status" value="1"/>
</dbReference>
<feature type="transmembrane region" description="Helical" evidence="9">
    <location>
        <begin position="50"/>
        <end position="68"/>
    </location>
</feature>
<dbReference type="PANTHER" id="PTHR35011">
    <property type="entry name" value="2,3-DIKETO-L-GULONATE TRAP TRANSPORTER SMALL PERMEASE PROTEIN YIAM"/>
    <property type="match status" value="1"/>
</dbReference>
<keyword evidence="6 9" id="KW-1133">Transmembrane helix</keyword>
<evidence type="ECO:0000313" key="11">
    <source>
        <dbReference type="EMBL" id="ETX30332.1"/>
    </source>
</evidence>
<evidence type="ECO:0000256" key="6">
    <source>
        <dbReference type="ARBA" id="ARBA00022989"/>
    </source>
</evidence>
<dbReference type="EMBL" id="JAME01000004">
    <property type="protein sequence ID" value="ETX30332.1"/>
    <property type="molecule type" value="Genomic_DNA"/>
</dbReference>
<dbReference type="STRING" id="1449351.RISW2_15975"/>
<dbReference type="eggNOG" id="COG4665">
    <property type="taxonomic scope" value="Bacteria"/>
</dbReference>
<comment type="similarity">
    <text evidence="8 9">Belongs to the TRAP transporter small permease family.</text>
</comment>
<gene>
    <name evidence="11" type="ORF">RISW2_15975</name>
</gene>
<protein>
    <recommendedName>
        <fullName evidence="9">TRAP transporter small permease protein</fullName>
    </recommendedName>
</protein>
<dbReference type="GO" id="GO:0015740">
    <property type="term" value="P:C4-dicarboxylate transport"/>
    <property type="evidence" value="ECO:0007669"/>
    <property type="project" value="TreeGrafter"/>
</dbReference>
<evidence type="ECO:0000256" key="1">
    <source>
        <dbReference type="ARBA" id="ARBA00004429"/>
    </source>
</evidence>
<keyword evidence="2 9" id="KW-0813">Transport</keyword>
<evidence type="ECO:0000256" key="5">
    <source>
        <dbReference type="ARBA" id="ARBA00022692"/>
    </source>
</evidence>
<dbReference type="OrthoDB" id="2877624at2"/>
<evidence type="ECO:0000256" key="2">
    <source>
        <dbReference type="ARBA" id="ARBA00022448"/>
    </source>
</evidence>
<evidence type="ECO:0000313" key="12">
    <source>
        <dbReference type="Proteomes" id="UP000023430"/>
    </source>
</evidence>
<keyword evidence="3" id="KW-1003">Cell membrane</keyword>
<keyword evidence="5 9" id="KW-0812">Transmembrane</keyword>
<feature type="transmembrane region" description="Helical" evidence="9">
    <location>
        <begin position="89"/>
        <end position="110"/>
    </location>
</feature>
<dbReference type="GO" id="GO:0005886">
    <property type="term" value="C:plasma membrane"/>
    <property type="evidence" value="ECO:0007669"/>
    <property type="project" value="UniProtKB-SubCell"/>
</dbReference>
<reference evidence="11 12" key="1">
    <citation type="submission" date="2014-01" db="EMBL/GenBank/DDBJ databases">
        <title>Roseivivax isoporae LMG 25204 Genome Sequencing.</title>
        <authorList>
            <person name="Lai Q."/>
            <person name="Li G."/>
            <person name="Shao Z."/>
        </authorList>
    </citation>
    <scope>NUCLEOTIDE SEQUENCE [LARGE SCALE GENOMIC DNA]</scope>
    <source>
        <strain evidence="11 12">LMG 25204</strain>
    </source>
</reference>
<evidence type="ECO:0000256" key="7">
    <source>
        <dbReference type="ARBA" id="ARBA00023136"/>
    </source>
</evidence>
<evidence type="ECO:0000259" key="10">
    <source>
        <dbReference type="Pfam" id="PF04290"/>
    </source>
</evidence>
<comment type="subunit">
    <text evidence="9">The complex comprises the extracytoplasmic solute receptor protein and the two transmembrane proteins.</text>
</comment>
<keyword evidence="4 9" id="KW-0997">Cell inner membrane</keyword>